<name>A0AAV5KR05_9ROSI</name>
<evidence type="ECO:0000256" key="1">
    <source>
        <dbReference type="SAM" id="Phobius"/>
    </source>
</evidence>
<accession>A0AAV5KR05</accession>
<proteinExistence type="predicted"/>
<keyword evidence="3" id="KW-1185">Reference proteome</keyword>
<keyword evidence="1" id="KW-0472">Membrane</keyword>
<protein>
    <recommendedName>
        <fullName evidence="4">ATP synthase F0 subunit 8</fullName>
    </recommendedName>
</protein>
<dbReference type="Proteomes" id="UP001054252">
    <property type="component" value="Unassembled WGS sequence"/>
</dbReference>
<evidence type="ECO:0008006" key="4">
    <source>
        <dbReference type="Google" id="ProtNLM"/>
    </source>
</evidence>
<organism evidence="2 3">
    <name type="scientific">Rubroshorea leprosula</name>
    <dbReference type="NCBI Taxonomy" id="152421"/>
    <lineage>
        <taxon>Eukaryota</taxon>
        <taxon>Viridiplantae</taxon>
        <taxon>Streptophyta</taxon>
        <taxon>Embryophyta</taxon>
        <taxon>Tracheophyta</taxon>
        <taxon>Spermatophyta</taxon>
        <taxon>Magnoliopsida</taxon>
        <taxon>eudicotyledons</taxon>
        <taxon>Gunneridae</taxon>
        <taxon>Pentapetalae</taxon>
        <taxon>rosids</taxon>
        <taxon>malvids</taxon>
        <taxon>Malvales</taxon>
        <taxon>Dipterocarpaceae</taxon>
        <taxon>Rubroshorea</taxon>
    </lineage>
</organism>
<reference evidence="2 3" key="1">
    <citation type="journal article" date="2021" name="Commun. Biol.">
        <title>The genome of Shorea leprosula (Dipterocarpaceae) highlights the ecological relevance of drought in aseasonal tropical rainforests.</title>
        <authorList>
            <person name="Ng K.K.S."/>
            <person name="Kobayashi M.J."/>
            <person name="Fawcett J.A."/>
            <person name="Hatakeyama M."/>
            <person name="Paape T."/>
            <person name="Ng C.H."/>
            <person name="Ang C.C."/>
            <person name="Tnah L.H."/>
            <person name="Lee C.T."/>
            <person name="Nishiyama T."/>
            <person name="Sese J."/>
            <person name="O'Brien M.J."/>
            <person name="Copetti D."/>
            <person name="Mohd Noor M.I."/>
            <person name="Ong R.C."/>
            <person name="Putra M."/>
            <person name="Sireger I.Z."/>
            <person name="Indrioko S."/>
            <person name="Kosugi Y."/>
            <person name="Izuno A."/>
            <person name="Isagi Y."/>
            <person name="Lee S.L."/>
            <person name="Shimizu K.K."/>
        </authorList>
    </citation>
    <scope>NUCLEOTIDE SEQUENCE [LARGE SCALE GENOMIC DNA]</scope>
    <source>
        <strain evidence="2">214</strain>
    </source>
</reference>
<feature type="transmembrane region" description="Helical" evidence="1">
    <location>
        <begin position="7"/>
        <end position="30"/>
    </location>
</feature>
<keyword evidence="1" id="KW-0812">Transmembrane</keyword>
<comment type="caution">
    <text evidence="2">The sequence shown here is derived from an EMBL/GenBank/DDBJ whole genome shotgun (WGS) entry which is preliminary data.</text>
</comment>
<sequence>MISSFPLSFWLDSLSFSILIMVAVLTAWQFENNTNTPTNTKIFTKLSITH</sequence>
<gene>
    <name evidence="2" type="ORF">SLEP1_g36177</name>
</gene>
<keyword evidence="1" id="KW-1133">Transmembrane helix</keyword>
<dbReference type="AlphaFoldDB" id="A0AAV5KR05"/>
<evidence type="ECO:0000313" key="2">
    <source>
        <dbReference type="EMBL" id="GKV26968.1"/>
    </source>
</evidence>
<evidence type="ECO:0000313" key="3">
    <source>
        <dbReference type="Proteomes" id="UP001054252"/>
    </source>
</evidence>
<dbReference type="EMBL" id="BPVZ01000073">
    <property type="protein sequence ID" value="GKV26968.1"/>
    <property type="molecule type" value="Genomic_DNA"/>
</dbReference>